<evidence type="ECO:0000313" key="1">
    <source>
        <dbReference type="EMBL" id="GAI15745.1"/>
    </source>
</evidence>
<reference evidence="1" key="1">
    <citation type="journal article" date="2014" name="Front. Microbiol.">
        <title>High frequency of phylogenetically diverse reductive dehalogenase-homologous genes in deep subseafloor sedimentary metagenomes.</title>
        <authorList>
            <person name="Kawai M."/>
            <person name="Futagami T."/>
            <person name="Toyoda A."/>
            <person name="Takaki Y."/>
            <person name="Nishi S."/>
            <person name="Hori S."/>
            <person name="Arai W."/>
            <person name="Tsubouchi T."/>
            <person name="Morono Y."/>
            <person name="Uchiyama I."/>
            <person name="Ito T."/>
            <person name="Fujiyama A."/>
            <person name="Inagaki F."/>
            <person name="Takami H."/>
        </authorList>
    </citation>
    <scope>NUCLEOTIDE SEQUENCE</scope>
    <source>
        <strain evidence="1">Expedition CK06-06</strain>
    </source>
</reference>
<protein>
    <submittedName>
        <fullName evidence="1">Uncharacterized protein</fullName>
    </submittedName>
</protein>
<organism evidence="1">
    <name type="scientific">marine sediment metagenome</name>
    <dbReference type="NCBI Taxonomy" id="412755"/>
    <lineage>
        <taxon>unclassified sequences</taxon>
        <taxon>metagenomes</taxon>
        <taxon>ecological metagenomes</taxon>
    </lineage>
</organism>
<sequence>MKTCKRTWWGILLLLLFAFPLTGNTAEFALELVSSWP</sequence>
<feature type="non-terminal residue" evidence="1">
    <location>
        <position position="37"/>
    </location>
</feature>
<name>X1MM20_9ZZZZ</name>
<dbReference type="AlphaFoldDB" id="X1MM20"/>
<gene>
    <name evidence="1" type="ORF">S06H3_20679</name>
</gene>
<comment type="caution">
    <text evidence="1">The sequence shown here is derived from an EMBL/GenBank/DDBJ whole genome shotgun (WGS) entry which is preliminary data.</text>
</comment>
<accession>X1MM20</accession>
<proteinExistence type="predicted"/>
<dbReference type="EMBL" id="BARV01010742">
    <property type="protein sequence ID" value="GAI15745.1"/>
    <property type="molecule type" value="Genomic_DNA"/>
</dbReference>